<dbReference type="Proteomes" id="UP000076481">
    <property type="component" value="Unassembled WGS sequence"/>
</dbReference>
<reference evidence="4 5" key="1">
    <citation type="submission" date="2016-03" db="EMBL/GenBank/DDBJ databases">
        <title>Speciation and ecological success in dimly lit waters: horizontal gene transfer in a green sulfur bacteria bloom unveiled by metagenomic assembly.</title>
        <authorList>
            <person name="Llorens-Mares T."/>
            <person name="Liu Z."/>
            <person name="Allen L.Z."/>
            <person name="Rusch D.B."/>
            <person name="Craig M.T."/>
            <person name="Dupont C.L."/>
            <person name="Bryant D.A."/>
            <person name="Casamayor E.O."/>
        </authorList>
    </citation>
    <scope>NUCLEOTIDE SEQUENCE [LARGE SCALE GENOMIC DNA]</scope>
    <source>
        <strain evidence="4">CIII</strain>
    </source>
</reference>
<evidence type="ECO:0000256" key="1">
    <source>
        <dbReference type="ARBA" id="ARBA00022729"/>
    </source>
</evidence>
<dbReference type="Pfam" id="PF13505">
    <property type="entry name" value="OMP_b-brl"/>
    <property type="match status" value="1"/>
</dbReference>
<accession>A0A165L692</accession>
<evidence type="ECO:0000313" key="4">
    <source>
        <dbReference type="EMBL" id="KZK73619.1"/>
    </source>
</evidence>
<feature type="domain" description="Outer membrane protein beta-barrel" evidence="3">
    <location>
        <begin position="16"/>
        <end position="189"/>
    </location>
</feature>
<comment type="caution">
    <text evidence="4">The sequence shown here is derived from an EMBL/GenBank/DDBJ whole genome shotgun (WGS) entry which is preliminary data.</text>
</comment>
<dbReference type="Gene3D" id="2.40.160.20">
    <property type="match status" value="1"/>
</dbReference>
<keyword evidence="1 2" id="KW-0732">Signal</keyword>
<dbReference type="InterPro" id="IPR027385">
    <property type="entry name" value="Beta-barrel_OMP"/>
</dbReference>
<evidence type="ECO:0000256" key="2">
    <source>
        <dbReference type="SAM" id="SignalP"/>
    </source>
</evidence>
<evidence type="ECO:0000259" key="3">
    <source>
        <dbReference type="Pfam" id="PF13505"/>
    </source>
</evidence>
<dbReference type="AlphaFoldDB" id="A0A165L692"/>
<protein>
    <submittedName>
        <fullName evidence="4">Porin</fullName>
    </submittedName>
</protein>
<name>A0A165L692_PELLU</name>
<dbReference type="EMBL" id="LVWG01000035">
    <property type="protein sequence ID" value="KZK73619.1"/>
    <property type="molecule type" value="Genomic_DNA"/>
</dbReference>
<dbReference type="SUPFAM" id="SSF56925">
    <property type="entry name" value="OMPA-like"/>
    <property type="match status" value="1"/>
</dbReference>
<gene>
    <name evidence="4" type="ORF">A3K90_08370</name>
</gene>
<proteinExistence type="predicted"/>
<evidence type="ECO:0000313" key="5">
    <source>
        <dbReference type="Proteomes" id="UP000076481"/>
    </source>
</evidence>
<organism evidence="4 5">
    <name type="scientific">Pelodictyon luteolum</name>
    <dbReference type="NCBI Taxonomy" id="1100"/>
    <lineage>
        <taxon>Bacteria</taxon>
        <taxon>Pseudomonadati</taxon>
        <taxon>Chlorobiota</taxon>
        <taxon>Chlorobiia</taxon>
        <taxon>Chlorobiales</taxon>
        <taxon>Chlorobiaceae</taxon>
        <taxon>Chlorobium/Pelodictyon group</taxon>
        <taxon>Pelodictyon</taxon>
    </lineage>
</organism>
<feature type="signal peptide" evidence="2">
    <location>
        <begin position="1"/>
        <end position="28"/>
    </location>
</feature>
<sequence>MITAMKKQLALLFTGLALAGFTAQPAVAADMYGSLNGGISWMDDMDNAPNAGDDLEMNGSYMVLGAIGCDYGSYRVEAEAGYQESEVDSYNAVASSGDVKIFSLLANGYYDIDAGGFEPYLTAGVGVANVNFNNVAVTDPNETTLAYQIGAGLAIPVADGVMLDARYRYFSTLEFLDNTQAGSHSALLGFRVGF</sequence>
<feature type="chain" id="PRO_5007861573" evidence="2">
    <location>
        <begin position="29"/>
        <end position="194"/>
    </location>
</feature>
<dbReference type="InterPro" id="IPR011250">
    <property type="entry name" value="OMP/PagP_B-barrel"/>
</dbReference>